<comment type="caution">
    <text evidence="2">The sequence shown here is derived from an EMBL/GenBank/DDBJ whole genome shotgun (WGS) entry which is preliminary data.</text>
</comment>
<dbReference type="STRING" id="1121485.GCA_000426485_02705"/>
<accession>A0A4Y8KW89</accession>
<feature type="signal peptide" evidence="1">
    <location>
        <begin position="1"/>
        <end position="19"/>
    </location>
</feature>
<evidence type="ECO:0000256" key="1">
    <source>
        <dbReference type="SAM" id="SignalP"/>
    </source>
</evidence>
<organism evidence="2 3">
    <name type="scientific">Dysgonomonas capnocytophagoides</name>
    <dbReference type="NCBI Taxonomy" id="45254"/>
    <lineage>
        <taxon>Bacteria</taxon>
        <taxon>Pseudomonadati</taxon>
        <taxon>Bacteroidota</taxon>
        <taxon>Bacteroidia</taxon>
        <taxon>Bacteroidales</taxon>
        <taxon>Dysgonomonadaceae</taxon>
        <taxon>Dysgonomonas</taxon>
    </lineage>
</organism>
<keyword evidence="1" id="KW-0732">Signal</keyword>
<dbReference type="OrthoDB" id="793442at2"/>
<feature type="chain" id="PRO_5021244086" evidence="1">
    <location>
        <begin position="20"/>
        <end position="174"/>
    </location>
</feature>
<sequence>MKKLLFVYILFVGLFNMNAQNSSNPKFNVPEQYTLVAPEDYTKYEPQLMQTIDWYLWRSMAFDVDKRKSANEFFIKWVTGSPTVTVDIHTDIVNFVDTTPELLIPFTMGWVKYSIDNNYSKDRIKACSAGIRTAVDYYNKNRSFFTKNENIEKYDKMKEDKLEKYINKVFASIK</sequence>
<keyword evidence="3" id="KW-1185">Reference proteome</keyword>
<evidence type="ECO:0000313" key="2">
    <source>
        <dbReference type="EMBL" id="TFD93230.1"/>
    </source>
</evidence>
<dbReference type="RefSeq" id="WP_134437347.1">
    <property type="nucleotide sequence ID" value="NZ_SOML01000013.1"/>
</dbReference>
<gene>
    <name evidence="2" type="ORF">E2605_17260</name>
</gene>
<proteinExistence type="predicted"/>
<evidence type="ECO:0000313" key="3">
    <source>
        <dbReference type="Proteomes" id="UP000297861"/>
    </source>
</evidence>
<protein>
    <submittedName>
        <fullName evidence="2">Uncharacterized protein</fullName>
    </submittedName>
</protein>
<reference evidence="2 3" key="1">
    <citation type="submission" date="2019-03" db="EMBL/GenBank/DDBJ databases">
        <title>San Antonio Military Medical Center submission to MRSN (WRAIR), pending publication.</title>
        <authorList>
            <person name="Blyth D.M."/>
            <person name="Mccarthy S.L."/>
            <person name="Schall S.E."/>
            <person name="Stam J.A."/>
            <person name="Ong A.C."/>
            <person name="Mcgann P.T."/>
        </authorList>
    </citation>
    <scope>NUCLEOTIDE SEQUENCE [LARGE SCALE GENOMIC DNA]</scope>
    <source>
        <strain evidence="2 3">MRSN571793</strain>
    </source>
</reference>
<name>A0A4Y8KW89_9BACT</name>
<dbReference type="EMBL" id="SOML01000013">
    <property type="protein sequence ID" value="TFD93230.1"/>
    <property type="molecule type" value="Genomic_DNA"/>
</dbReference>
<dbReference type="Proteomes" id="UP000297861">
    <property type="component" value="Unassembled WGS sequence"/>
</dbReference>
<dbReference type="AlphaFoldDB" id="A0A4Y8KW89"/>